<dbReference type="NCBIfam" id="TIGR01509">
    <property type="entry name" value="HAD-SF-IA-v3"/>
    <property type="match status" value="1"/>
</dbReference>
<feature type="binding site" evidence="10">
    <location>
        <position position="20"/>
    </location>
    <ligand>
        <name>Mg(2+)</name>
        <dbReference type="ChEBI" id="CHEBI:18420"/>
    </ligand>
</feature>
<dbReference type="EMBL" id="SMSI01000002">
    <property type="protein sequence ID" value="TDH35967.1"/>
    <property type="molecule type" value="Genomic_DNA"/>
</dbReference>
<dbReference type="InterPro" id="IPR036412">
    <property type="entry name" value="HAD-like_sf"/>
</dbReference>
<evidence type="ECO:0000256" key="1">
    <source>
        <dbReference type="ARBA" id="ARBA00000830"/>
    </source>
</evidence>
<dbReference type="GO" id="GO:0046872">
    <property type="term" value="F:metal ion binding"/>
    <property type="evidence" value="ECO:0007669"/>
    <property type="project" value="UniProtKB-KW"/>
</dbReference>
<evidence type="ECO:0000313" key="12">
    <source>
        <dbReference type="Proteomes" id="UP000295131"/>
    </source>
</evidence>
<dbReference type="SFLD" id="SFLDS00003">
    <property type="entry name" value="Haloacid_Dehalogenase"/>
    <property type="match status" value="1"/>
</dbReference>
<dbReference type="UniPathway" id="UPA00865">
    <property type="reaction ID" value="UER00834"/>
</dbReference>
<dbReference type="SUPFAM" id="SSF56784">
    <property type="entry name" value="HAD-like"/>
    <property type="match status" value="1"/>
</dbReference>
<reference evidence="11 12" key="1">
    <citation type="journal article" date="2013" name="Int. J. Syst. Evol. Microbiol.">
        <title>Hoeflea suaedae sp. nov., an endophytic bacterium isolated from the root of the halophyte Suaeda maritima.</title>
        <authorList>
            <person name="Chung E.J."/>
            <person name="Park J.A."/>
            <person name="Pramanik P."/>
            <person name="Bibi F."/>
            <person name="Jeon C.O."/>
            <person name="Chung Y.R."/>
        </authorList>
    </citation>
    <scope>NUCLEOTIDE SEQUENCE [LARGE SCALE GENOMIC DNA]</scope>
    <source>
        <strain evidence="11 12">YC6898</strain>
    </source>
</reference>
<dbReference type="InterPro" id="IPR037512">
    <property type="entry name" value="PGPase_prok"/>
</dbReference>
<dbReference type="GO" id="GO:0008967">
    <property type="term" value="F:phosphoglycolate phosphatase activity"/>
    <property type="evidence" value="ECO:0007669"/>
    <property type="project" value="UniProtKB-UniRule"/>
</dbReference>
<evidence type="ECO:0000256" key="8">
    <source>
        <dbReference type="ARBA" id="ARBA00022842"/>
    </source>
</evidence>
<comment type="pathway">
    <text evidence="3 10">Organic acid metabolism; glycolate biosynthesis; glycolate from 2-phosphoglycolate: step 1/1.</text>
</comment>
<evidence type="ECO:0000256" key="5">
    <source>
        <dbReference type="ARBA" id="ARBA00013078"/>
    </source>
</evidence>
<comment type="similarity">
    <text evidence="4 10">Belongs to the HAD-like hydrolase superfamily. CbbY/CbbZ/Gph/YieH family.</text>
</comment>
<evidence type="ECO:0000256" key="6">
    <source>
        <dbReference type="ARBA" id="ARBA00022723"/>
    </source>
</evidence>
<keyword evidence="12" id="KW-1185">Reference proteome</keyword>
<evidence type="ECO:0000256" key="2">
    <source>
        <dbReference type="ARBA" id="ARBA00001946"/>
    </source>
</evidence>
<evidence type="ECO:0000256" key="7">
    <source>
        <dbReference type="ARBA" id="ARBA00022801"/>
    </source>
</evidence>
<comment type="function">
    <text evidence="10">Specifically catalyzes the dephosphorylation of 2-phosphoglycolate. Is involved in the dissimilation of the intracellular 2-phosphoglycolate formed during the DNA repair of 3'-phosphoglycolate ends, a major class of DNA lesions induced by oxidative stress.</text>
</comment>
<dbReference type="GO" id="GO:0046295">
    <property type="term" value="P:glycolate biosynthetic process"/>
    <property type="evidence" value="ECO:0007669"/>
    <property type="project" value="UniProtKB-UniRule"/>
</dbReference>
<dbReference type="InterPro" id="IPR041492">
    <property type="entry name" value="HAD_2"/>
</dbReference>
<evidence type="ECO:0000256" key="4">
    <source>
        <dbReference type="ARBA" id="ARBA00006171"/>
    </source>
</evidence>
<evidence type="ECO:0000256" key="9">
    <source>
        <dbReference type="ARBA" id="ARBA00023277"/>
    </source>
</evidence>
<dbReference type="Gene3D" id="3.40.50.1000">
    <property type="entry name" value="HAD superfamily/HAD-like"/>
    <property type="match status" value="1"/>
</dbReference>
<comment type="caution">
    <text evidence="11">The sequence shown here is derived from an EMBL/GenBank/DDBJ whole genome shotgun (WGS) entry which is preliminary data.</text>
</comment>
<feature type="binding site" evidence="10">
    <location>
        <position position="180"/>
    </location>
    <ligand>
        <name>Mg(2+)</name>
        <dbReference type="ChEBI" id="CHEBI:18420"/>
    </ligand>
</feature>
<dbReference type="InterPro" id="IPR023198">
    <property type="entry name" value="PGP-like_dom2"/>
</dbReference>
<dbReference type="Pfam" id="PF13419">
    <property type="entry name" value="HAD_2"/>
    <property type="match status" value="1"/>
</dbReference>
<organism evidence="11 12">
    <name type="scientific">Pseudohoeflea suaedae</name>
    <dbReference type="NCBI Taxonomy" id="877384"/>
    <lineage>
        <taxon>Bacteria</taxon>
        <taxon>Pseudomonadati</taxon>
        <taxon>Pseudomonadota</taxon>
        <taxon>Alphaproteobacteria</taxon>
        <taxon>Hyphomicrobiales</taxon>
        <taxon>Rhizobiaceae</taxon>
        <taxon>Pseudohoeflea</taxon>
    </lineage>
</organism>
<evidence type="ECO:0000313" key="11">
    <source>
        <dbReference type="EMBL" id="TDH35967.1"/>
    </source>
</evidence>
<dbReference type="NCBIfam" id="TIGR01549">
    <property type="entry name" value="HAD-SF-IA-v1"/>
    <property type="match status" value="1"/>
</dbReference>
<dbReference type="GO" id="GO:0005829">
    <property type="term" value="C:cytosol"/>
    <property type="evidence" value="ECO:0007669"/>
    <property type="project" value="TreeGrafter"/>
</dbReference>
<dbReference type="NCBIfam" id="TIGR01449">
    <property type="entry name" value="PGP_bact"/>
    <property type="match status" value="1"/>
</dbReference>
<dbReference type="PANTHER" id="PTHR43434:SF1">
    <property type="entry name" value="PHOSPHOGLYCOLATE PHOSPHATASE"/>
    <property type="match status" value="1"/>
</dbReference>
<dbReference type="GO" id="GO:0006281">
    <property type="term" value="P:DNA repair"/>
    <property type="evidence" value="ECO:0007669"/>
    <property type="project" value="TreeGrafter"/>
</dbReference>
<name>A0A4R5PJV0_9HYPH</name>
<protein>
    <recommendedName>
        <fullName evidence="5 10">Phosphoglycolate phosphatase</fullName>
        <shortName evidence="10">PGP</shortName>
        <shortName evidence="10">PGPase</shortName>
        <ecNumber evidence="5 10">3.1.3.18</ecNumber>
    </recommendedName>
</protein>
<keyword evidence="9 10" id="KW-0119">Carbohydrate metabolism</keyword>
<keyword evidence="7 10" id="KW-0378">Hydrolase</keyword>
<dbReference type="InterPro" id="IPR006439">
    <property type="entry name" value="HAD-SF_hydro_IA"/>
</dbReference>
<comment type="cofactor">
    <cofactor evidence="2 10">
        <name>Mg(2+)</name>
        <dbReference type="ChEBI" id="CHEBI:18420"/>
    </cofactor>
</comment>
<dbReference type="Gene3D" id="1.10.150.240">
    <property type="entry name" value="Putative phosphatase, domain 2"/>
    <property type="match status" value="1"/>
</dbReference>
<dbReference type="HAMAP" id="MF_00495">
    <property type="entry name" value="GPH_hydrolase_bact"/>
    <property type="match status" value="1"/>
</dbReference>
<dbReference type="InterPro" id="IPR050155">
    <property type="entry name" value="HAD-like_hydrolase_sf"/>
</dbReference>
<gene>
    <name evidence="11" type="primary">gph</name>
    <name evidence="11" type="ORF">E2A64_11710</name>
</gene>
<dbReference type="InterPro" id="IPR023214">
    <property type="entry name" value="HAD_sf"/>
</dbReference>
<dbReference type="GO" id="GO:0005975">
    <property type="term" value="P:carbohydrate metabolic process"/>
    <property type="evidence" value="ECO:0007669"/>
    <property type="project" value="InterPro"/>
</dbReference>
<comment type="catalytic activity">
    <reaction evidence="1 10">
        <text>2-phosphoglycolate + H2O = glycolate + phosphate</text>
        <dbReference type="Rhea" id="RHEA:14369"/>
        <dbReference type="ChEBI" id="CHEBI:15377"/>
        <dbReference type="ChEBI" id="CHEBI:29805"/>
        <dbReference type="ChEBI" id="CHEBI:43474"/>
        <dbReference type="ChEBI" id="CHEBI:58033"/>
        <dbReference type="EC" id="3.1.3.18"/>
    </reaction>
</comment>
<dbReference type="SFLD" id="SFLDG01135">
    <property type="entry name" value="C1.5.6:_HAD__Beta-PGM__Phospha"/>
    <property type="match status" value="1"/>
</dbReference>
<proteinExistence type="inferred from homology"/>
<dbReference type="PANTHER" id="PTHR43434">
    <property type="entry name" value="PHOSPHOGLYCOLATE PHOSPHATASE"/>
    <property type="match status" value="1"/>
</dbReference>
<dbReference type="SFLD" id="SFLDG01129">
    <property type="entry name" value="C1.5:_HAD__Beta-PGM__Phosphata"/>
    <property type="match status" value="1"/>
</dbReference>
<dbReference type="EC" id="3.1.3.18" evidence="5 10"/>
<dbReference type="OrthoDB" id="9793014at2"/>
<sequence>MSAASANGHDWPGAILFDLDGTLIDSVPDIAAAVNELLPLYGLEPLGVDQVRKMVGEGVRKLVERAFAARGVKLDKGDLDERHGRMMTIYGKHLTGRTELMAGAGRMLADYHRGGVKLAVVTNKPEGFTRIILDHFGLSDMIGAVVGGDTCADRKPEPGMLYHTADLLHVDKDDCVMVGDSPADIDAARNAGIRSVAVRGGYSRVPVDELGADIVIDTLADLPGAIAAMKSSAA</sequence>
<feature type="active site" description="Nucleophile" evidence="10">
    <location>
        <position position="18"/>
    </location>
</feature>
<dbReference type="AlphaFoldDB" id="A0A4R5PJV0"/>
<accession>A0A4R5PJV0</accession>
<keyword evidence="8 10" id="KW-0460">Magnesium</keyword>
<feature type="binding site" evidence="10">
    <location>
        <position position="18"/>
    </location>
    <ligand>
        <name>Mg(2+)</name>
        <dbReference type="ChEBI" id="CHEBI:18420"/>
    </ligand>
</feature>
<dbReference type="RefSeq" id="WP_133284667.1">
    <property type="nucleotide sequence ID" value="NZ_SMSI01000002.1"/>
</dbReference>
<evidence type="ECO:0000256" key="3">
    <source>
        <dbReference type="ARBA" id="ARBA00004818"/>
    </source>
</evidence>
<keyword evidence="6 10" id="KW-0479">Metal-binding</keyword>
<evidence type="ECO:0000256" key="10">
    <source>
        <dbReference type="HAMAP-Rule" id="MF_00495"/>
    </source>
</evidence>
<dbReference type="Proteomes" id="UP000295131">
    <property type="component" value="Unassembled WGS sequence"/>
</dbReference>